<accession>A0A392TYA4</accession>
<evidence type="ECO:0000313" key="2">
    <source>
        <dbReference type="Proteomes" id="UP000265520"/>
    </source>
</evidence>
<feature type="non-terminal residue" evidence="1">
    <location>
        <position position="1"/>
    </location>
</feature>
<comment type="caution">
    <text evidence="1">The sequence shown here is derived from an EMBL/GenBank/DDBJ whole genome shotgun (WGS) entry which is preliminary data.</text>
</comment>
<name>A0A392TYA4_9FABA</name>
<reference evidence="1 2" key="1">
    <citation type="journal article" date="2018" name="Front. Plant Sci.">
        <title>Red Clover (Trifolium pratense) and Zigzag Clover (T. medium) - A Picture of Genomic Similarities and Differences.</title>
        <authorList>
            <person name="Dluhosova J."/>
            <person name="Istvanek J."/>
            <person name="Nedelnik J."/>
            <person name="Repkova J."/>
        </authorList>
    </citation>
    <scope>NUCLEOTIDE SEQUENCE [LARGE SCALE GENOMIC DNA]</scope>
    <source>
        <strain evidence="2">cv. 10/8</strain>
        <tissue evidence="1">Leaf</tissue>
    </source>
</reference>
<dbReference type="AlphaFoldDB" id="A0A392TYA4"/>
<evidence type="ECO:0000313" key="1">
    <source>
        <dbReference type="EMBL" id="MCI65497.1"/>
    </source>
</evidence>
<dbReference type="EMBL" id="LXQA010676878">
    <property type="protein sequence ID" value="MCI65497.1"/>
    <property type="molecule type" value="Genomic_DNA"/>
</dbReference>
<sequence>VICAARRCVKSGLTPVDF</sequence>
<proteinExistence type="predicted"/>
<protein>
    <submittedName>
        <fullName evidence="1">Uncharacterized protein</fullName>
    </submittedName>
</protein>
<keyword evidence="2" id="KW-1185">Reference proteome</keyword>
<dbReference type="Proteomes" id="UP000265520">
    <property type="component" value="Unassembled WGS sequence"/>
</dbReference>
<organism evidence="1 2">
    <name type="scientific">Trifolium medium</name>
    <dbReference type="NCBI Taxonomy" id="97028"/>
    <lineage>
        <taxon>Eukaryota</taxon>
        <taxon>Viridiplantae</taxon>
        <taxon>Streptophyta</taxon>
        <taxon>Embryophyta</taxon>
        <taxon>Tracheophyta</taxon>
        <taxon>Spermatophyta</taxon>
        <taxon>Magnoliopsida</taxon>
        <taxon>eudicotyledons</taxon>
        <taxon>Gunneridae</taxon>
        <taxon>Pentapetalae</taxon>
        <taxon>rosids</taxon>
        <taxon>fabids</taxon>
        <taxon>Fabales</taxon>
        <taxon>Fabaceae</taxon>
        <taxon>Papilionoideae</taxon>
        <taxon>50 kb inversion clade</taxon>
        <taxon>NPAAA clade</taxon>
        <taxon>Hologalegina</taxon>
        <taxon>IRL clade</taxon>
        <taxon>Trifolieae</taxon>
        <taxon>Trifolium</taxon>
    </lineage>
</organism>